<dbReference type="RefSeq" id="WP_039721292.1">
    <property type="nucleotide sequence ID" value="NZ_CP037899.1"/>
</dbReference>
<dbReference type="Pfam" id="PF10116">
    <property type="entry name" value="Host_attach"/>
    <property type="match status" value="1"/>
</dbReference>
<evidence type="ECO:0008006" key="5">
    <source>
        <dbReference type="Google" id="ProtNLM"/>
    </source>
</evidence>
<dbReference type="EMBL" id="JQNX01000003">
    <property type="protein sequence ID" value="KIE58843.1"/>
    <property type="molecule type" value="Genomic_DNA"/>
</dbReference>
<protein>
    <recommendedName>
        <fullName evidence="5">Protein required for attachment to host cells</fullName>
    </recommendedName>
</protein>
<evidence type="ECO:0000313" key="2">
    <source>
        <dbReference type="EMBL" id="QDQ41736.1"/>
    </source>
</evidence>
<dbReference type="InterPro" id="IPR019291">
    <property type="entry name" value="Host_attachment_protein"/>
</dbReference>
<dbReference type="EMBL" id="CP037899">
    <property type="protein sequence ID" value="QDQ41736.1"/>
    <property type="molecule type" value="Genomic_DNA"/>
</dbReference>
<gene>
    <name evidence="1" type="ORF">A946_05400</name>
    <name evidence="2" type="ORF">kam1_486</name>
</gene>
<dbReference type="AlphaFoldDB" id="A0A0C1UST1"/>
<name>A0A0C1UST1_9BACT</name>
<proteinExistence type="predicted"/>
<reference evidence="1 3" key="1">
    <citation type="submission" date="2014-08" db="EMBL/GenBank/DDBJ databases">
        <title>Methylacidiphilum kamchatkense strain Kam1 draft genome sequence.</title>
        <authorList>
            <person name="Birkeland N.-K."/>
            <person name="Erikstad H.A."/>
        </authorList>
    </citation>
    <scope>NUCLEOTIDE SEQUENCE [LARGE SCALE GENOMIC DNA]</scope>
    <source>
        <strain evidence="1 3">Kam1</strain>
    </source>
</reference>
<sequence>MRLDMLITADLGIIKAYKVIRDELTGNCHAQVIDDQILEMGRKRLKDIDTDKQGEFAVVSYPLTHERSVGERHNEKLEIRRKLICEIAKIINQLIKKYNPTVWALSASSDILPRILERIDQTAKKNLVKTIPADLTKIDKTEILERFGVK</sequence>
<evidence type="ECO:0000313" key="1">
    <source>
        <dbReference type="EMBL" id="KIE58843.1"/>
    </source>
</evidence>
<reference evidence="2" key="2">
    <citation type="journal article" date="2019" name="BMC Genomics">
        <title>Complete genome sequence analysis of the thermoacidophilic verrucomicrobial methanotroph 'Candidatus Methylacidiphilum kamchatkense' strain Kam1 and comparison with its closest relatives.</title>
        <authorList>
            <person name="Kruse T."/>
            <person name="Ratnadevi C.M."/>
            <person name="Erikstad H.A."/>
            <person name="Birkeland N.K."/>
        </authorList>
    </citation>
    <scope>NUCLEOTIDE SEQUENCE</scope>
    <source>
        <strain evidence="2">Kam1</strain>
    </source>
</reference>
<evidence type="ECO:0000313" key="4">
    <source>
        <dbReference type="Proteomes" id="UP000315925"/>
    </source>
</evidence>
<dbReference type="Proteomes" id="UP000031594">
    <property type="component" value="Unassembled WGS sequence"/>
</dbReference>
<accession>A0A0C1UST1</accession>
<dbReference type="OrthoDB" id="5339834at2"/>
<dbReference type="Proteomes" id="UP000315925">
    <property type="component" value="Chromosome"/>
</dbReference>
<evidence type="ECO:0000313" key="3">
    <source>
        <dbReference type="Proteomes" id="UP000031594"/>
    </source>
</evidence>
<keyword evidence="3" id="KW-1185">Reference proteome</keyword>
<reference evidence="4" key="3">
    <citation type="submission" date="2019-03" db="EMBL/GenBank/DDBJ databases">
        <title>Complete genome of Methylacidiphilum kamchatkense Kam1.</title>
        <authorList>
            <person name="Kruse T."/>
            <person name="Murarilal Ratnadevi C."/>
            <person name="Erikstad H.-A."/>
            <person name="Birkeland N.-K."/>
        </authorList>
    </citation>
    <scope>NUCLEOTIDE SEQUENCE [LARGE SCALE GENOMIC DNA]</scope>
    <source>
        <strain evidence="4">kam1</strain>
    </source>
</reference>
<organism evidence="2 4">
    <name type="scientific">Methylacidiphilum kamchatkense Kam1</name>
    <dbReference type="NCBI Taxonomy" id="1202785"/>
    <lineage>
        <taxon>Bacteria</taxon>
        <taxon>Pseudomonadati</taxon>
        <taxon>Verrucomicrobiota</taxon>
        <taxon>Methylacidiphilae</taxon>
        <taxon>Methylacidiphilales</taxon>
        <taxon>Methylacidiphilaceae</taxon>
        <taxon>Methylacidiphilum (ex Ratnadevi et al. 2023)</taxon>
    </lineage>
</organism>
<dbReference type="KEGG" id="mkc:kam1_486"/>